<feature type="region of interest" description="Disordered" evidence="2">
    <location>
        <begin position="1211"/>
        <end position="1233"/>
    </location>
</feature>
<feature type="compositionally biased region" description="Low complexity" evidence="2">
    <location>
        <begin position="609"/>
        <end position="629"/>
    </location>
</feature>
<dbReference type="SUPFAM" id="SSF50044">
    <property type="entry name" value="SH3-domain"/>
    <property type="match status" value="1"/>
</dbReference>
<feature type="compositionally biased region" description="Low complexity" evidence="2">
    <location>
        <begin position="1316"/>
        <end position="1329"/>
    </location>
</feature>
<feature type="compositionally biased region" description="Polar residues" evidence="2">
    <location>
        <begin position="667"/>
        <end position="686"/>
    </location>
</feature>
<feature type="compositionally biased region" description="Low complexity" evidence="2">
    <location>
        <begin position="1823"/>
        <end position="1833"/>
    </location>
</feature>
<feature type="region of interest" description="Disordered" evidence="2">
    <location>
        <begin position="769"/>
        <end position="796"/>
    </location>
</feature>
<dbReference type="InterPro" id="IPR053004">
    <property type="entry name" value="MAGUK_Signaling_Regulators"/>
</dbReference>
<feature type="coiled-coil region" evidence="1">
    <location>
        <begin position="94"/>
        <end position="205"/>
    </location>
</feature>
<dbReference type="Pfam" id="PF00625">
    <property type="entry name" value="Guanylate_kin"/>
    <property type="match status" value="1"/>
</dbReference>
<dbReference type="CDD" id="cd06766">
    <property type="entry name" value="PDZ4_DLG5-like"/>
    <property type="match status" value="1"/>
</dbReference>
<dbReference type="Gene3D" id="2.30.30.40">
    <property type="entry name" value="SH3 Domains"/>
    <property type="match status" value="1"/>
</dbReference>
<organism evidence="5">
    <name type="scientific">Oppiella nova</name>
    <dbReference type="NCBI Taxonomy" id="334625"/>
    <lineage>
        <taxon>Eukaryota</taxon>
        <taxon>Metazoa</taxon>
        <taxon>Ecdysozoa</taxon>
        <taxon>Arthropoda</taxon>
        <taxon>Chelicerata</taxon>
        <taxon>Arachnida</taxon>
        <taxon>Acari</taxon>
        <taxon>Acariformes</taxon>
        <taxon>Sarcoptiformes</taxon>
        <taxon>Oribatida</taxon>
        <taxon>Brachypylina</taxon>
        <taxon>Oppioidea</taxon>
        <taxon>Oppiidae</taxon>
        <taxon>Oppiella</taxon>
    </lineage>
</organism>
<dbReference type="OrthoDB" id="6506532at2759"/>
<sequence length="2330" mass="259191">MATADHNDTHPYSVTGNETIKRHYQTLFRKYETLKEEHDSLRNRYSDLVASHGDYVSKLESAQEESFRHRKNFEESIQEKNIAIIERNGLKQQCTQAIRQWDKALREINELKEQLTKVQHQRDEAMKEINQAMAVRIKAIKDMARLTEERNAALQEYSLIMSERDTVHREIEKLQEEQQVLQRKTKQLEAERKTSTEEMESLKREISSALFDRDRVLKACNDLREKYGDYVTGNDDSATATSPTSPQSKSGHNFWGSSSSGVSTSWVMSKNPNVVLSAASSNSSVSTFSHPQHKQCSNGRLDNIDQANCEIESLRKQVERLQTDLAEAQQEVEVCKRRRDWAFNERDKIVLERESIRTLCDKLRRERDRAVSDLAEALRESDDIKRQKNETTKELKELKEKIDGLKLDRDSRPKSQHNSQLGTNNSSRDSAIEADLQEYEIETINVSLKRELKSYEWGFSLKSDDNVLRVDKVMKDSVADGKLLTNDVLMKINETLVNNELKVATDLLKKNDLQIVLTVQRKRVTRCVQNITISVDKGQELGLELESGYYVSRINAGSVAAKEGNIAIGDRVLSINDKTLDENSVYEVMQILERTPNIVLQIMKNNLSVGSQSNSSSSIVNTSKSSSESTDSKNSNHRERQRKNVCSQTDSFLAQPTPRPTVPSIYQPLNSRTNDEMNSVMGSTNKSMMSSFTNPYTSASVAHESKPTVTTAPTLLDKAYNKIYGERKPNSKTKQQNHAEDETKTLAELDKVLDKYSNGKTYEKNAKYVKSGKSSKKEKNGGTWPKYRGHPPVPSLQNYGNVNAVMTLHPIKRKERKSLGIFTNIFTKSDKNSSAMTQSPTTTSEAPESSNTSIKEESMTPSSFLIFEPASEAALIDYERNSKRNSTHSSRPPTLQSFATQKPIYSSNGQSFNGNKLETLDRKIYHPLKAITTNSSLDYSVVSAQSKDKNVLDYYKNRTNAKQMRPHSVHDVLTDVTQPLTSKTLAMTADHSSYDSFQAPSASSPPPNSAPIPPIRNPSSYAYYALNNISHPPSTSGLHIHHNHYSANQHMTRGVGQPPVRHSTSPQSLISGFISRSGDSLLSANESQMHSHDLSHSRSVSAYQGGVRPYTVKDNLVNRYSITPSPSPSQYSGGLFGGPSPSHSMDIITTVPSGAHFHTINQPKRLVAPQHTHASHLHHSSINNTGVYRSDDNNLGIPSFDGLSTFPKRNQRFRIPSNQSVTSKSSTGKLSTSSIEKASSSILSDRGSPMPCGYHVEYPKRLVAPQHTHASHLHHSSINNTGVYRSDDNNLGIPSFDGLSTFPKRNQRFRIPSNQSVTSKSSTGKLSTSSIEKASSSILSDRGSPMPCGYHIYHPLKAITTNSSLDYSVVSAQSKDKNVLDYYKNRTNAKQMRPHSVHDVLTDVTQPLTSKTLAMTADHSSYDSFQAPSASSPPPNSAPIPPIRNPSSYAYYALNNISHPPSTSGLHIHHNHYSANQHMTRGVGQPPVRHSTSPQSLISGFISRSGDSLLSANESQMHSHDLSHSRSVSAYQGGVRPYTVKDNLVNRYSITPSPSPSQYSGGLFGGPSPSHSMDIITTVPSGAHFHTINQPKRLVAPQHTHASHLHHSSINNTGVYRSDDNNLGIPSFDGLSTFPKRNQRFRIPSNQSVTSKSSTGKLSTSSIEKASSSILSDRGSPMPCGYHVEWVTDPITGSTNGAKRVAKPGDVRNISIERSSAPSMGINISPSTLGGVFVCNVTENSLAAQAGLLVGDQLLEICGINMRSCTSYDTAASVLRQCGNSIFMIVQYNPDKYTEDNDSDDADVEEDDDMEDEDADDTPANDSTSTSTPQSSPIESKQHLVRANATANDPNIPSSANSTLTRSKAASRSASNASRNTEKTLTDYSIRERQSSFKQSSNVCDPRRILVKKPSNLGISLFGGNAVGIFIHSVRDDALSSGSNGLKPGDQILEYNGVDLRNATAEEAAIELAKPADTITLVAQYNMDRFKEIQDQHTGDSFFIRAAFDRPSVDGSLAFRKDDILFVDNTMFNGVPGLWRAWLVDQEGQKVKCGVIPSKYKVEEELLMKRSLTDSTGESGSRSTTSARRSFFRRRKSNHQRSSSRESTKELASFSDVSINSFSESGAITAETDYNYQLLPTTYIRVERLSYKTTRPVIVIGPLQEVLSIKLEQDFQTTFKRCVPEIMKGSQQMMERWLQDLKLVDYRRDYRGSQGSHFECITVAAVREICDKNLHALLEVSPTSVERLIKCQIYPVVVYLKFKSTKQIKEIKDHRYPNEKLTTKAAKEMFEHSLKIESEYKHLINVVIPGSNLSYMGTQVKTCVEEEQNKALWV</sequence>
<feature type="region of interest" description="Disordered" evidence="2">
    <location>
        <begin position="993"/>
        <end position="1015"/>
    </location>
</feature>
<evidence type="ECO:0000313" key="6">
    <source>
        <dbReference type="Proteomes" id="UP000728032"/>
    </source>
</evidence>
<dbReference type="SUPFAM" id="SSF52540">
    <property type="entry name" value="P-loop containing nucleoside triphosphate hydrolases"/>
    <property type="match status" value="1"/>
</dbReference>
<feature type="compositionally biased region" description="Pro residues" evidence="2">
    <location>
        <begin position="1003"/>
        <end position="1015"/>
    </location>
</feature>
<keyword evidence="6" id="KW-1185">Reference proteome</keyword>
<feature type="compositionally biased region" description="Low complexity" evidence="2">
    <location>
        <begin position="2071"/>
        <end position="2085"/>
    </location>
</feature>
<feature type="coiled-coil region" evidence="1">
    <location>
        <begin position="17"/>
        <end position="51"/>
    </location>
</feature>
<evidence type="ECO:0000313" key="5">
    <source>
        <dbReference type="EMBL" id="CAD7650920.1"/>
    </source>
</evidence>
<feature type="domain" description="PDZ" evidence="4">
    <location>
        <begin position="1709"/>
        <end position="1790"/>
    </location>
</feature>
<feature type="compositionally biased region" description="Acidic residues" evidence="2">
    <location>
        <begin position="1796"/>
        <end position="1819"/>
    </location>
</feature>
<dbReference type="EMBL" id="CAJPVJ010004394">
    <property type="protein sequence ID" value="CAG2168565.1"/>
    <property type="molecule type" value="Genomic_DNA"/>
</dbReference>
<dbReference type="InterPro" id="IPR027417">
    <property type="entry name" value="P-loop_NTPase"/>
</dbReference>
<dbReference type="InterPro" id="IPR036034">
    <property type="entry name" value="PDZ_sf"/>
</dbReference>
<feature type="compositionally biased region" description="Polar residues" evidence="2">
    <location>
        <begin position="1845"/>
        <end position="1864"/>
    </location>
</feature>
<gene>
    <name evidence="5" type="ORF">ONB1V03_LOCUS8053</name>
</gene>
<feature type="compositionally biased region" description="Polar residues" evidence="2">
    <location>
        <begin position="887"/>
        <end position="915"/>
    </location>
</feature>
<feature type="region of interest" description="Disordered" evidence="2">
    <location>
        <begin position="2068"/>
        <end position="2105"/>
    </location>
</feature>
<feature type="region of interest" description="Disordered" evidence="2">
    <location>
        <begin position="1307"/>
        <end position="1329"/>
    </location>
</feature>
<feature type="domain" description="PDZ" evidence="4">
    <location>
        <begin position="1903"/>
        <end position="1983"/>
    </location>
</feature>
<feature type="region of interest" description="Disordered" evidence="2">
    <location>
        <begin position="609"/>
        <end position="686"/>
    </location>
</feature>
<dbReference type="CDD" id="cd11860">
    <property type="entry name" value="SH3_DLG5"/>
    <property type="match status" value="1"/>
</dbReference>
<feature type="compositionally biased region" description="Basic residues" evidence="2">
    <location>
        <begin position="2086"/>
        <end position="2095"/>
    </location>
</feature>
<dbReference type="Gene3D" id="2.30.42.10">
    <property type="match status" value="4"/>
</dbReference>
<dbReference type="PROSITE" id="PS50106">
    <property type="entry name" value="PDZ"/>
    <property type="match status" value="4"/>
</dbReference>
<feature type="domain" description="PDZ" evidence="4">
    <location>
        <begin position="530"/>
        <end position="599"/>
    </location>
</feature>
<feature type="compositionally biased region" description="Low complexity" evidence="2">
    <location>
        <begin position="837"/>
        <end position="853"/>
    </location>
</feature>
<feature type="compositionally biased region" description="Low complexity" evidence="2">
    <location>
        <begin position="235"/>
        <end position="246"/>
    </location>
</feature>
<dbReference type="InterPro" id="IPR008144">
    <property type="entry name" value="Guanylate_kin-like_dom"/>
</dbReference>
<evidence type="ECO:0008006" key="7">
    <source>
        <dbReference type="Google" id="ProtNLM"/>
    </source>
</evidence>
<feature type="region of interest" description="Disordered" evidence="2">
    <location>
        <begin position="228"/>
        <end position="255"/>
    </location>
</feature>
<evidence type="ECO:0000259" key="3">
    <source>
        <dbReference type="PROSITE" id="PS50052"/>
    </source>
</evidence>
<dbReference type="PROSITE" id="PS50052">
    <property type="entry name" value="GUANYLATE_KINASE_2"/>
    <property type="match status" value="1"/>
</dbReference>
<feature type="compositionally biased region" description="Low complexity" evidence="2">
    <location>
        <begin position="1866"/>
        <end position="1875"/>
    </location>
</feature>
<dbReference type="SUPFAM" id="SSF50156">
    <property type="entry name" value="PDZ domain-like"/>
    <property type="match status" value="4"/>
</dbReference>
<name>A0A7R9QM22_9ACAR</name>
<dbReference type="InterPro" id="IPR008145">
    <property type="entry name" value="GK/Ca_channel_bsu"/>
</dbReference>
<dbReference type="SMART" id="SM00072">
    <property type="entry name" value="GuKc"/>
    <property type="match status" value="1"/>
</dbReference>
<feature type="compositionally biased region" description="Polar residues" evidence="2">
    <location>
        <begin position="416"/>
        <end position="429"/>
    </location>
</feature>
<keyword evidence="1" id="KW-0175">Coiled coil</keyword>
<feature type="region of interest" description="Disordered" evidence="2">
    <location>
        <begin position="406"/>
        <end position="429"/>
    </location>
</feature>
<feature type="domain" description="Guanylate kinase-like" evidence="3">
    <location>
        <begin position="2186"/>
        <end position="2321"/>
    </location>
</feature>
<feature type="region of interest" description="Disordered" evidence="2">
    <location>
        <begin position="882"/>
        <end position="915"/>
    </location>
</feature>
<reference evidence="5" key="1">
    <citation type="submission" date="2020-11" db="EMBL/GenBank/DDBJ databases">
        <authorList>
            <person name="Tran Van P."/>
        </authorList>
    </citation>
    <scope>NUCLEOTIDE SEQUENCE</scope>
</reference>
<dbReference type="InterPro" id="IPR001478">
    <property type="entry name" value="PDZ"/>
</dbReference>
<dbReference type="SMART" id="SM00228">
    <property type="entry name" value="PDZ"/>
    <property type="match status" value="4"/>
</dbReference>
<dbReference type="Gene3D" id="3.40.50.300">
    <property type="entry name" value="P-loop containing nucleotide triphosphate hydrolases"/>
    <property type="match status" value="1"/>
</dbReference>
<feature type="region of interest" description="Disordered" evidence="2">
    <location>
        <begin position="830"/>
        <end position="861"/>
    </location>
</feature>
<evidence type="ECO:0000259" key="4">
    <source>
        <dbReference type="PROSITE" id="PS50106"/>
    </source>
</evidence>
<proteinExistence type="predicted"/>
<feature type="domain" description="PDZ" evidence="4">
    <location>
        <begin position="445"/>
        <end position="523"/>
    </location>
</feature>
<feature type="region of interest" description="Disordered" evidence="2">
    <location>
        <begin position="1791"/>
        <end position="1891"/>
    </location>
</feature>
<feature type="compositionally biased region" description="Low complexity" evidence="2">
    <location>
        <begin position="1648"/>
        <end position="1661"/>
    </location>
</feature>
<evidence type="ECO:0000256" key="2">
    <source>
        <dbReference type="SAM" id="MobiDB-lite"/>
    </source>
</evidence>
<feature type="compositionally biased region" description="Pro residues" evidence="2">
    <location>
        <begin position="1431"/>
        <end position="1443"/>
    </location>
</feature>
<dbReference type="Pfam" id="PF00595">
    <property type="entry name" value="PDZ"/>
    <property type="match status" value="3"/>
</dbReference>
<feature type="compositionally biased region" description="Low complexity" evidence="2">
    <location>
        <begin position="1220"/>
        <end position="1233"/>
    </location>
</feature>
<feature type="region of interest" description="Disordered" evidence="2">
    <location>
        <begin position="1421"/>
        <end position="1443"/>
    </location>
</feature>
<dbReference type="GO" id="GO:0035331">
    <property type="term" value="P:negative regulation of hippo signaling"/>
    <property type="evidence" value="ECO:0007669"/>
    <property type="project" value="TreeGrafter"/>
</dbReference>
<dbReference type="InterPro" id="IPR035537">
    <property type="entry name" value="DLG5_SH3"/>
</dbReference>
<dbReference type="Proteomes" id="UP000728032">
    <property type="component" value="Unassembled WGS sequence"/>
</dbReference>
<feature type="region of interest" description="Disordered" evidence="2">
    <location>
        <begin position="1639"/>
        <end position="1661"/>
    </location>
</feature>
<dbReference type="InterPro" id="IPR036028">
    <property type="entry name" value="SH3-like_dom_sf"/>
</dbReference>
<dbReference type="PANTHER" id="PTHR46360:SF1">
    <property type="entry name" value="DISKS LARGE HOMOLOG 5"/>
    <property type="match status" value="1"/>
</dbReference>
<accession>A0A7R9QM22</accession>
<feature type="compositionally biased region" description="Basic and acidic residues" evidence="2">
    <location>
        <begin position="1876"/>
        <end position="1891"/>
    </location>
</feature>
<feature type="compositionally biased region" description="Polar residues" evidence="2">
    <location>
        <begin position="644"/>
        <end position="654"/>
    </location>
</feature>
<protein>
    <recommendedName>
        <fullName evidence="7">Disks large homolog 5</fullName>
    </recommendedName>
</protein>
<evidence type="ECO:0000256" key="1">
    <source>
        <dbReference type="SAM" id="Coils"/>
    </source>
</evidence>
<dbReference type="GO" id="GO:0005886">
    <property type="term" value="C:plasma membrane"/>
    <property type="evidence" value="ECO:0007669"/>
    <property type="project" value="TreeGrafter"/>
</dbReference>
<dbReference type="EMBL" id="OC919219">
    <property type="protein sequence ID" value="CAD7650920.1"/>
    <property type="molecule type" value="Genomic_DNA"/>
</dbReference>
<dbReference type="PANTHER" id="PTHR46360">
    <property type="entry name" value="DISKS LARGE HOMOLOG 5"/>
    <property type="match status" value="1"/>
</dbReference>